<dbReference type="Pfam" id="PF04749">
    <property type="entry name" value="PLAC8"/>
    <property type="match status" value="1"/>
</dbReference>
<accession>A0A4S4DVV6</accession>
<organism evidence="1 2">
    <name type="scientific">Camellia sinensis var. sinensis</name>
    <name type="common">China tea</name>
    <dbReference type="NCBI Taxonomy" id="542762"/>
    <lineage>
        <taxon>Eukaryota</taxon>
        <taxon>Viridiplantae</taxon>
        <taxon>Streptophyta</taxon>
        <taxon>Embryophyta</taxon>
        <taxon>Tracheophyta</taxon>
        <taxon>Spermatophyta</taxon>
        <taxon>Magnoliopsida</taxon>
        <taxon>eudicotyledons</taxon>
        <taxon>Gunneridae</taxon>
        <taxon>Pentapetalae</taxon>
        <taxon>asterids</taxon>
        <taxon>Ericales</taxon>
        <taxon>Theaceae</taxon>
        <taxon>Camellia</taxon>
    </lineage>
</organism>
<dbReference type="STRING" id="542762.A0A4S4DVV6"/>
<evidence type="ECO:0000313" key="2">
    <source>
        <dbReference type="Proteomes" id="UP000306102"/>
    </source>
</evidence>
<sequence length="176" mass="19478">MSQNNTNNPKSSDSYPPHGQWTTGFNDYCDDPSICNFSLQKNPLLSFSSALIIDRFGFMVCCLPCIPMGQVAEIVDKGSTSCFAAGLIFCILNPKCCGKLYAYSYRSKLRALFSLPEAPHSDFLAHCCCCLCAHTQEYRELKNRGIDPSLGWKGNVEKWKSEGVAMPPIVAPSMTR</sequence>
<comment type="caution">
    <text evidence="1">The sequence shown here is derived from an EMBL/GenBank/DDBJ whole genome shotgun (WGS) entry which is preliminary data.</text>
</comment>
<reference evidence="1 2" key="1">
    <citation type="journal article" date="2018" name="Proc. Natl. Acad. Sci. U.S.A.">
        <title>Draft genome sequence of Camellia sinensis var. sinensis provides insights into the evolution of the tea genome and tea quality.</title>
        <authorList>
            <person name="Wei C."/>
            <person name="Yang H."/>
            <person name="Wang S."/>
            <person name="Zhao J."/>
            <person name="Liu C."/>
            <person name="Gao L."/>
            <person name="Xia E."/>
            <person name="Lu Y."/>
            <person name="Tai Y."/>
            <person name="She G."/>
            <person name="Sun J."/>
            <person name="Cao H."/>
            <person name="Tong W."/>
            <person name="Gao Q."/>
            <person name="Li Y."/>
            <person name="Deng W."/>
            <person name="Jiang X."/>
            <person name="Wang W."/>
            <person name="Chen Q."/>
            <person name="Zhang S."/>
            <person name="Li H."/>
            <person name="Wu J."/>
            <person name="Wang P."/>
            <person name="Li P."/>
            <person name="Shi C."/>
            <person name="Zheng F."/>
            <person name="Jian J."/>
            <person name="Huang B."/>
            <person name="Shan D."/>
            <person name="Shi M."/>
            <person name="Fang C."/>
            <person name="Yue Y."/>
            <person name="Li F."/>
            <person name="Li D."/>
            <person name="Wei S."/>
            <person name="Han B."/>
            <person name="Jiang C."/>
            <person name="Yin Y."/>
            <person name="Xia T."/>
            <person name="Zhang Z."/>
            <person name="Bennetzen J.L."/>
            <person name="Zhao S."/>
            <person name="Wan X."/>
        </authorList>
    </citation>
    <scope>NUCLEOTIDE SEQUENCE [LARGE SCALE GENOMIC DNA]</scope>
    <source>
        <strain evidence="2">cv. Shuchazao</strain>
        <tissue evidence="1">Leaf</tissue>
    </source>
</reference>
<name>A0A4S4DVV6_CAMSN</name>
<dbReference type="Proteomes" id="UP000306102">
    <property type="component" value="Unassembled WGS sequence"/>
</dbReference>
<keyword evidence="2" id="KW-1185">Reference proteome</keyword>
<dbReference type="NCBIfam" id="TIGR01571">
    <property type="entry name" value="A_thal_Cys_rich"/>
    <property type="match status" value="1"/>
</dbReference>
<proteinExistence type="predicted"/>
<gene>
    <name evidence="1" type="ORF">TEA_010258</name>
</gene>
<dbReference type="InterPro" id="IPR006461">
    <property type="entry name" value="PLAC_motif_containing"/>
</dbReference>
<dbReference type="EMBL" id="SDRB02009960">
    <property type="protein sequence ID" value="THG07472.1"/>
    <property type="molecule type" value="Genomic_DNA"/>
</dbReference>
<dbReference type="PANTHER" id="PTHR15907">
    <property type="entry name" value="DUF614 FAMILY PROTEIN-RELATED"/>
    <property type="match status" value="1"/>
</dbReference>
<dbReference type="AlphaFoldDB" id="A0A4S4DVV6"/>
<evidence type="ECO:0000313" key="1">
    <source>
        <dbReference type="EMBL" id="THG07472.1"/>
    </source>
</evidence>
<protein>
    <submittedName>
        <fullName evidence="1">Uncharacterized protein</fullName>
    </submittedName>
</protein>